<evidence type="ECO:0000256" key="2">
    <source>
        <dbReference type="ARBA" id="ARBA00010147"/>
    </source>
</evidence>
<dbReference type="GO" id="GO:0042806">
    <property type="term" value="F:fucose binding"/>
    <property type="evidence" value="ECO:0007669"/>
    <property type="project" value="UniProtKB-ARBA"/>
</dbReference>
<dbReference type="InterPro" id="IPR051941">
    <property type="entry name" value="BG_Antigen-Binding_Lectin"/>
</dbReference>
<gene>
    <name evidence="9" type="ORF">FSP39_015796</name>
</gene>
<evidence type="ECO:0000256" key="7">
    <source>
        <dbReference type="ARBA" id="ARBA00023157"/>
    </source>
</evidence>
<evidence type="ECO:0000256" key="5">
    <source>
        <dbReference type="ARBA" id="ARBA00022734"/>
    </source>
</evidence>
<dbReference type="InterPro" id="IPR006585">
    <property type="entry name" value="FTP1"/>
</dbReference>
<evidence type="ECO:0000259" key="8">
    <source>
        <dbReference type="SMART" id="SM00607"/>
    </source>
</evidence>
<protein>
    <recommendedName>
        <fullName evidence="8">Fucolectin tachylectin-4 pentraxin-1 domain-containing protein</fullName>
    </recommendedName>
</protein>
<dbReference type="GO" id="GO:0046872">
    <property type="term" value="F:metal ion binding"/>
    <property type="evidence" value="ECO:0007669"/>
    <property type="project" value="UniProtKB-KW"/>
</dbReference>
<reference evidence="9" key="1">
    <citation type="submission" date="2019-08" db="EMBL/GenBank/DDBJ databases">
        <title>The improved chromosome-level genome for the pearl oyster Pinctada fucata martensii using PacBio sequencing and Hi-C.</title>
        <authorList>
            <person name="Zheng Z."/>
        </authorList>
    </citation>
    <scope>NUCLEOTIDE SEQUENCE</scope>
    <source>
        <strain evidence="9">ZZ-2019</strain>
        <tissue evidence="9">Adductor muscle</tissue>
    </source>
</reference>
<evidence type="ECO:0000256" key="4">
    <source>
        <dbReference type="ARBA" id="ARBA00022723"/>
    </source>
</evidence>
<dbReference type="PANTHER" id="PTHR45713:SF6">
    <property type="entry name" value="F5_8 TYPE C DOMAIN-CONTAINING PROTEIN"/>
    <property type="match status" value="1"/>
</dbReference>
<dbReference type="Gene3D" id="2.60.120.260">
    <property type="entry name" value="Galactose-binding domain-like"/>
    <property type="match status" value="1"/>
</dbReference>
<keyword evidence="7" id="KW-1015">Disulfide bond</keyword>
<dbReference type="EMBL" id="VSWD01000001">
    <property type="protein sequence ID" value="KAK3108788.1"/>
    <property type="molecule type" value="Genomic_DNA"/>
</dbReference>
<evidence type="ECO:0000313" key="9">
    <source>
        <dbReference type="EMBL" id="KAK3108788.1"/>
    </source>
</evidence>
<dbReference type="AlphaFoldDB" id="A0AA89CAX4"/>
<proteinExistence type="inferred from homology"/>
<keyword evidence="4" id="KW-0479">Metal-binding</keyword>
<keyword evidence="10" id="KW-1185">Reference proteome</keyword>
<comment type="similarity">
    <text evidence="2">Belongs to the fucolectin family.</text>
</comment>
<dbReference type="Proteomes" id="UP001186944">
    <property type="component" value="Unassembled WGS sequence"/>
</dbReference>
<keyword evidence="6" id="KW-0106">Calcium</keyword>
<keyword evidence="5" id="KW-0430">Lectin</keyword>
<name>A0AA89CAX4_PINIB</name>
<dbReference type="GO" id="GO:0010185">
    <property type="term" value="P:regulation of cellular defense response"/>
    <property type="evidence" value="ECO:0007669"/>
    <property type="project" value="UniProtKB-ARBA"/>
</dbReference>
<dbReference type="GO" id="GO:0001868">
    <property type="term" value="P:regulation of complement activation, lectin pathway"/>
    <property type="evidence" value="ECO:0007669"/>
    <property type="project" value="UniProtKB-ARBA"/>
</dbReference>
<dbReference type="SUPFAM" id="SSF49785">
    <property type="entry name" value="Galactose-binding domain-like"/>
    <property type="match status" value="1"/>
</dbReference>
<dbReference type="PANTHER" id="PTHR45713">
    <property type="entry name" value="FTP DOMAIN-CONTAINING PROTEIN"/>
    <property type="match status" value="1"/>
</dbReference>
<organism evidence="9 10">
    <name type="scientific">Pinctada imbricata</name>
    <name type="common">Atlantic pearl-oyster</name>
    <name type="synonym">Pinctada martensii</name>
    <dbReference type="NCBI Taxonomy" id="66713"/>
    <lineage>
        <taxon>Eukaryota</taxon>
        <taxon>Metazoa</taxon>
        <taxon>Spiralia</taxon>
        <taxon>Lophotrochozoa</taxon>
        <taxon>Mollusca</taxon>
        <taxon>Bivalvia</taxon>
        <taxon>Autobranchia</taxon>
        <taxon>Pteriomorphia</taxon>
        <taxon>Pterioida</taxon>
        <taxon>Pterioidea</taxon>
        <taxon>Pteriidae</taxon>
        <taxon>Pinctada</taxon>
    </lineage>
</organism>
<comment type="function">
    <text evidence="1">Acts as a defensive agent. Recognizes blood group fucosylated oligosaccharides including A, B, H and Lewis B-type antigens. Does not recognize Lewis A antigen and has low affinity for monovalent haptens.</text>
</comment>
<dbReference type="SMART" id="SM00607">
    <property type="entry name" value="FTP"/>
    <property type="match status" value="1"/>
</dbReference>
<dbReference type="Pfam" id="PF22633">
    <property type="entry name" value="F5_F8_type_C_2"/>
    <property type="match status" value="1"/>
</dbReference>
<comment type="subunit">
    <text evidence="3">Homotrimer.</text>
</comment>
<feature type="domain" description="Fucolectin tachylectin-4 pentraxin-1" evidence="8">
    <location>
        <begin position="2"/>
        <end position="144"/>
    </location>
</feature>
<comment type="caution">
    <text evidence="9">The sequence shown here is derived from an EMBL/GenBank/DDBJ whole genome shotgun (WGS) entry which is preliminary data.</text>
</comment>
<sequence length="145" mass="16046">ALQNLAFNKASNLSSTLPQTSANMAVDGIVSTDFHDYSCACTSVNPPEDRPYWYVDLDDMYDIYHVEFINRGDCCPARLHDVEVTVAESNKNFTKTCGFFKGPGSASQTVLMPCPKGTRGRYVKLQIIEGRNNVLTLCEVKVIGK</sequence>
<evidence type="ECO:0000313" key="10">
    <source>
        <dbReference type="Proteomes" id="UP001186944"/>
    </source>
</evidence>
<accession>A0AA89CAX4</accession>
<feature type="non-terminal residue" evidence="9">
    <location>
        <position position="1"/>
    </location>
</feature>
<dbReference type="InterPro" id="IPR008979">
    <property type="entry name" value="Galactose-bd-like_sf"/>
</dbReference>
<evidence type="ECO:0000256" key="6">
    <source>
        <dbReference type="ARBA" id="ARBA00022837"/>
    </source>
</evidence>
<evidence type="ECO:0000256" key="1">
    <source>
        <dbReference type="ARBA" id="ARBA00002219"/>
    </source>
</evidence>
<evidence type="ECO:0000256" key="3">
    <source>
        <dbReference type="ARBA" id="ARBA00011233"/>
    </source>
</evidence>